<dbReference type="EMBL" id="QFOT01000176">
    <property type="protein sequence ID" value="PZP53531.1"/>
    <property type="molecule type" value="Genomic_DNA"/>
</dbReference>
<proteinExistence type="predicted"/>
<accession>A0A2W5FBS0</accession>
<sequence>MLRQLQKTDNEFPLQYALCLAEISLNEGMSLTALAEKVSLSLSTISRIVGSLSEYRQNGQPYGLVEIRISATERRRKELYLTPKGRALIQKISKILE</sequence>
<evidence type="ECO:0000313" key="3">
    <source>
        <dbReference type="Proteomes" id="UP000249739"/>
    </source>
</evidence>
<protein>
    <submittedName>
        <fullName evidence="2">MarR family transcriptional regulator</fullName>
    </submittedName>
</protein>
<comment type="caution">
    <text evidence="2">The sequence shown here is derived from an EMBL/GenBank/DDBJ whole genome shotgun (WGS) entry which is preliminary data.</text>
</comment>
<dbReference type="InterPro" id="IPR036388">
    <property type="entry name" value="WH-like_DNA-bd_sf"/>
</dbReference>
<dbReference type="SUPFAM" id="SSF46785">
    <property type="entry name" value="Winged helix' DNA-binding domain"/>
    <property type="match status" value="1"/>
</dbReference>
<gene>
    <name evidence="2" type="ORF">DI586_10915</name>
</gene>
<dbReference type="InterPro" id="IPR036390">
    <property type="entry name" value="WH_DNA-bd_sf"/>
</dbReference>
<evidence type="ECO:0000259" key="1">
    <source>
        <dbReference type="PROSITE" id="PS50995"/>
    </source>
</evidence>
<evidence type="ECO:0000313" key="2">
    <source>
        <dbReference type="EMBL" id="PZP53531.1"/>
    </source>
</evidence>
<organism evidence="2 3">
    <name type="scientific">Micavibrio aeruginosavorus</name>
    <dbReference type="NCBI Taxonomy" id="349221"/>
    <lineage>
        <taxon>Bacteria</taxon>
        <taxon>Pseudomonadati</taxon>
        <taxon>Bdellovibrionota</taxon>
        <taxon>Bdellovibrionia</taxon>
        <taxon>Bdellovibrionales</taxon>
        <taxon>Pseudobdellovibrionaceae</taxon>
        <taxon>Micavibrio</taxon>
    </lineage>
</organism>
<feature type="domain" description="HTH marR-type" evidence="1">
    <location>
        <begin position="1"/>
        <end position="97"/>
    </location>
</feature>
<dbReference type="AlphaFoldDB" id="A0A2W5FBS0"/>
<dbReference type="Proteomes" id="UP000249739">
    <property type="component" value="Unassembled WGS sequence"/>
</dbReference>
<name>A0A2W5FBS0_9BACT</name>
<reference evidence="2 3" key="1">
    <citation type="submission" date="2017-08" db="EMBL/GenBank/DDBJ databases">
        <title>Infants hospitalized years apart are colonized by the same room-sourced microbial strains.</title>
        <authorList>
            <person name="Brooks B."/>
            <person name="Olm M.R."/>
            <person name="Firek B.A."/>
            <person name="Baker R."/>
            <person name="Thomas B.C."/>
            <person name="Morowitz M.J."/>
            <person name="Banfield J.F."/>
        </authorList>
    </citation>
    <scope>NUCLEOTIDE SEQUENCE [LARGE SCALE GENOMIC DNA]</scope>
    <source>
        <strain evidence="2">S2_006_000_R2_64</strain>
    </source>
</reference>
<dbReference type="Gene3D" id="1.10.10.10">
    <property type="entry name" value="Winged helix-like DNA-binding domain superfamily/Winged helix DNA-binding domain"/>
    <property type="match status" value="1"/>
</dbReference>
<dbReference type="InterPro" id="IPR000835">
    <property type="entry name" value="HTH_MarR-typ"/>
</dbReference>
<dbReference type="PROSITE" id="PS50995">
    <property type="entry name" value="HTH_MARR_2"/>
    <property type="match status" value="1"/>
</dbReference>
<dbReference type="GO" id="GO:0003700">
    <property type="term" value="F:DNA-binding transcription factor activity"/>
    <property type="evidence" value="ECO:0007669"/>
    <property type="project" value="InterPro"/>
</dbReference>
<dbReference type="Pfam" id="PF13412">
    <property type="entry name" value="HTH_24"/>
    <property type="match status" value="1"/>
</dbReference>